<feature type="domain" description="Pseudouridine synthase II N-terminal" evidence="6">
    <location>
        <begin position="31"/>
        <end position="178"/>
    </location>
</feature>
<dbReference type="OrthoDB" id="9802309at2"/>
<dbReference type="Gene3D" id="3.30.2350.10">
    <property type="entry name" value="Pseudouridine synthase"/>
    <property type="match status" value="1"/>
</dbReference>
<proteinExistence type="inferred from homology"/>
<dbReference type="InterPro" id="IPR015947">
    <property type="entry name" value="PUA-like_sf"/>
</dbReference>
<dbReference type="InterPro" id="IPR036974">
    <property type="entry name" value="PUA_sf"/>
</dbReference>
<protein>
    <recommendedName>
        <fullName evidence="5">tRNA pseudouridine synthase B</fullName>
        <ecNumber evidence="5">5.4.99.25</ecNumber>
    </recommendedName>
    <alternativeName>
        <fullName evidence="5">tRNA pseudouridine(55) synthase</fullName>
        <shortName evidence="5">Psi55 synthase</shortName>
    </alternativeName>
    <alternativeName>
        <fullName evidence="5">tRNA pseudouridylate synthase</fullName>
    </alternativeName>
    <alternativeName>
        <fullName evidence="5">tRNA-uridine isomerase</fullName>
    </alternativeName>
</protein>
<dbReference type="PANTHER" id="PTHR13767:SF2">
    <property type="entry name" value="PSEUDOURIDYLATE SYNTHASE TRUB1"/>
    <property type="match status" value="1"/>
</dbReference>
<keyword evidence="10" id="KW-1185">Reference proteome</keyword>
<gene>
    <name evidence="5" type="primary">truB</name>
    <name evidence="9" type="ORF">THITH_12895</name>
</gene>
<dbReference type="CDD" id="cd02573">
    <property type="entry name" value="PseudoU_synth_EcTruB"/>
    <property type="match status" value="1"/>
</dbReference>
<dbReference type="AlphaFoldDB" id="W0DPS4"/>
<dbReference type="HOGENOM" id="CLU_032087_0_3_6"/>
<comment type="catalytic activity">
    <reaction evidence="1 5">
        <text>uridine(55) in tRNA = pseudouridine(55) in tRNA</text>
        <dbReference type="Rhea" id="RHEA:42532"/>
        <dbReference type="Rhea" id="RHEA-COMP:10101"/>
        <dbReference type="Rhea" id="RHEA-COMP:10102"/>
        <dbReference type="ChEBI" id="CHEBI:65314"/>
        <dbReference type="ChEBI" id="CHEBI:65315"/>
        <dbReference type="EC" id="5.4.99.25"/>
    </reaction>
</comment>
<dbReference type="EMBL" id="CP007029">
    <property type="protein sequence ID" value="AHE99003.1"/>
    <property type="molecule type" value="Genomic_DNA"/>
</dbReference>
<dbReference type="InterPro" id="IPR002501">
    <property type="entry name" value="PsdUridine_synth_N"/>
</dbReference>
<evidence type="ECO:0000256" key="1">
    <source>
        <dbReference type="ARBA" id="ARBA00000385"/>
    </source>
</evidence>
<name>W0DPS4_9GAMM</name>
<dbReference type="Proteomes" id="UP000005289">
    <property type="component" value="Chromosome"/>
</dbReference>
<feature type="active site" description="Nucleophile" evidence="5">
    <location>
        <position position="45"/>
    </location>
</feature>
<evidence type="ECO:0000256" key="4">
    <source>
        <dbReference type="ARBA" id="ARBA00023235"/>
    </source>
</evidence>
<feature type="domain" description="tRNA pseudouridine synthase II TruB subfamily 1 C-terminal" evidence="7">
    <location>
        <begin position="244"/>
        <end position="300"/>
    </location>
</feature>
<dbReference type="GO" id="GO:0160148">
    <property type="term" value="F:tRNA pseudouridine(55) synthase activity"/>
    <property type="evidence" value="ECO:0007669"/>
    <property type="project" value="UniProtKB-EC"/>
</dbReference>
<keyword evidence="4 5" id="KW-0413">Isomerase</keyword>
<organism evidence="9 10">
    <name type="scientific">Thioalkalivibrio paradoxus ARh 1</name>
    <dbReference type="NCBI Taxonomy" id="713585"/>
    <lineage>
        <taxon>Bacteria</taxon>
        <taxon>Pseudomonadati</taxon>
        <taxon>Pseudomonadota</taxon>
        <taxon>Gammaproteobacteria</taxon>
        <taxon>Chromatiales</taxon>
        <taxon>Ectothiorhodospiraceae</taxon>
        <taxon>Thioalkalivibrio</taxon>
    </lineage>
</organism>
<dbReference type="EC" id="5.4.99.25" evidence="5"/>
<evidence type="ECO:0000313" key="10">
    <source>
        <dbReference type="Proteomes" id="UP000005289"/>
    </source>
</evidence>
<dbReference type="InterPro" id="IPR020103">
    <property type="entry name" value="PsdUridine_synth_cat_dom_sf"/>
</dbReference>
<dbReference type="Pfam" id="PF16198">
    <property type="entry name" value="TruB_C_2"/>
    <property type="match status" value="1"/>
</dbReference>
<dbReference type="KEGG" id="tti:THITH_12895"/>
<evidence type="ECO:0000313" key="9">
    <source>
        <dbReference type="EMBL" id="AHE99003.1"/>
    </source>
</evidence>
<dbReference type="GO" id="GO:1990481">
    <property type="term" value="P:mRNA pseudouridine synthesis"/>
    <property type="evidence" value="ECO:0007669"/>
    <property type="project" value="TreeGrafter"/>
</dbReference>
<dbReference type="GO" id="GO:0031119">
    <property type="term" value="P:tRNA pseudouridine synthesis"/>
    <property type="evidence" value="ECO:0007669"/>
    <property type="project" value="UniProtKB-UniRule"/>
</dbReference>
<dbReference type="HAMAP" id="MF_01080">
    <property type="entry name" value="TruB_bact"/>
    <property type="match status" value="1"/>
</dbReference>
<dbReference type="SUPFAM" id="SSF55120">
    <property type="entry name" value="Pseudouridine synthase"/>
    <property type="match status" value="1"/>
</dbReference>
<evidence type="ECO:0000256" key="3">
    <source>
        <dbReference type="ARBA" id="ARBA00022694"/>
    </source>
</evidence>
<feature type="domain" description="tRNA pseudouridylate synthase B C-terminal" evidence="8">
    <location>
        <begin position="179"/>
        <end position="240"/>
    </location>
</feature>
<dbReference type="Pfam" id="PF09157">
    <property type="entry name" value="TruB-C_2"/>
    <property type="match status" value="1"/>
</dbReference>
<reference evidence="9 10" key="1">
    <citation type="submission" date="2013-12" db="EMBL/GenBank/DDBJ databases">
        <authorList>
            <consortium name="DOE Joint Genome Institute"/>
            <person name="Muyzer G."/>
            <person name="Huntemann M."/>
            <person name="Han J."/>
            <person name="Chen A."/>
            <person name="Kyrpides N."/>
            <person name="Mavromatis K."/>
            <person name="Markowitz V."/>
            <person name="Palaniappan K."/>
            <person name="Ivanova N."/>
            <person name="Schaumberg A."/>
            <person name="Pati A."/>
            <person name="Liolios K."/>
            <person name="Nordberg H.P."/>
            <person name="Cantor M.N."/>
            <person name="Hua S.X."/>
            <person name="Woyke T."/>
        </authorList>
    </citation>
    <scope>NUCLEOTIDE SEQUENCE [LARGE SCALE GENOMIC DNA]</scope>
    <source>
        <strain evidence="9 10">ARh 1</strain>
    </source>
</reference>
<sequence length="308" mass="33120">MPIQRRDIDGIILLDKPRGLSSNQALGRVKYLLAARKAGHTGSLDPLATGLLPLCFGQATKVSAWLLDADKRYRAVARLGVETSTGDMEGEIQNERPVPVLTAAEIDAACAGFRGEIQQVPPMHSALKHQGQRLYALARKGIEVERPARNVTIHELRAVFEAPDRLRVEVHCSKGTYIRTLIEDLGRVLGCGAAVAELRRTGHGAFDARGMVTLEELEAASAEGGPQALERWLLPADSALSGCPEVRLDAASTRFLRQGQPVFVAQIRDRGPLRLYGSNGEFLGVGALLDDGRVAPRRLFVAGGPAGA</sequence>
<comment type="function">
    <text evidence="5">Responsible for synthesis of pseudouridine from uracil-55 in the psi GC loop of transfer RNAs.</text>
</comment>
<evidence type="ECO:0000256" key="5">
    <source>
        <dbReference type="HAMAP-Rule" id="MF_01080"/>
    </source>
</evidence>
<keyword evidence="3 5" id="KW-0819">tRNA processing</keyword>
<dbReference type="InterPro" id="IPR032819">
    <property type="entry name" value="TruB_C"/>
</dbReference>
<evidence type="ECO:0000259" key="7">
    <source>
        <dbReference type="Pfam" id="PF09157"/>
    </source>
</evidence>
<dbReference type="GO" id="GO:0003723">
    <property type="term" value="F:RNA binding"/>
    <property type="evidence" value="ECO:0007669"/>
    <property type="project" value="InterPro"/>
</dbReference>
<dbReference type="CDD" id="cd21152">
    <property type="entry name" value="PUA_TruB_bacterial"/>
    <property type="match status" value="1"/>
</dbReference>
<dbReference type="InterPro" id="IPR015240">
    <property type="entry name" value="tRNA_sdUridine_synth_fam1_C"/>
</dbReference>
<accession>W0DPS4</accession>
<dbReference type="SUPFAM" id="SSF88697">
    <property type="entry name" value="PUA domain-like"/>
    <property type="match status" value="1"/>
</dbReference>
<comment type="similarity">
    <text evidence="2 5">Belongs to the pseudouridine synthase TruB family. Type 1 subfamily.</text>
</comment>
<evidence type="ECO:0000256" key="2">
    <source>
        <dbReference type="ARBA" id="ARBA00005642"/>
    </source>
</evidence>
<dbReference type="RefSeq" id="WP_006748472.1">
    <property type="nucleotide sequence ID" value="NZ_CP007029.1"/>
</dbReference>
<evidence type="ECO:0000259" key="8">
    <source>
        <dbReference type="Pfam" id="PF16198"/>
    </source>
</evidence>
<dbReference type="Gene3D" id="2.30.130.10">
    <property type="entry name" value="PUA domain"/>
    <property type="match status" value="1"/>
</dbReference>
<dbReference type="Pfam" id="PF01509">
    <property type="entry name" value="TruB_N"/>
    <property type="match status" value="1"/>
</dbReference>
<dbReference type="NCBIfam" id="TIGR00431">
    <property type="entry name" value="TruB"/>
    <property type="match status" value="1"/>
</dbReference>
<evidence type="ECO:0000259" key="6">
    <source>
        <dbReference type="Pfam" id="PF01509"/>
    </source>
</evidence>
<dbReference type="PANTHER" id="PTHR13767">
    <property type="entry name" value="TRNA-PSEUDOURIDINE SYNTHASE"/>
    <property type="match status" value="1"/>
</dbReference>
<dbReference type="InterPro" id="IPR014780">
    <property type="entry name" value="tRNA_psdUridine_synth_TruB"/>
</dbReference>
<dbReference type="STRING" id="713585.THITH_12895"/>